<dbReference type="EMBL" id="JAHLQT010039184">
    <property type="protein sequence ID" value="KAG7156373.1"/>
    <property type="molecule type" value="Genomic_DNA"/>
</dbReference>
<evidence type="ECO:0000256" key="6">
    <source>
        <dbReference type="ARBA" id="ARBA00023170"/>
    </source>
</evidence>
<dbReference type="InterPro" id="IPR052192">
    <property type="entry name" value="Insect_Ionotropic_Sensory_Rcpt"/>
</dbReference>
<accession>A0A8J5JL20</accession>
<protein>
    <submittedName>
        <fullName evidence="9">Uncharacterized protein</fullName>
    </submittedName>
</protein>
<gene>
    <name evidence="9" type="ORF">Hamer_G006115</name>
</gene>
<evidence type="ECO:0000256" key="4">
    <source>
        <dbReference type="ARBA" id="ARBA00022989"/>
    </source>
</evidence>
<keyword evidence="3 8" id="KW-0812">Transmembrane</keyword>
<dbReference type="PANTHER" id="PTHR42643:SF24">
    <property type="entry name" value="IONOTROPIC RECEPTOR 60A"/>
    <property type="match status" value="1"/>
</dbReference>
<name>A0A8J5JL20_HOMAM</name>
<keyword evidence="5 8" id="KW-0472">Membrane</keyword>
<evidence type="ECO:0000313" key="9">
    <source>
        <dbReference type="EMBL" id="KAG7156373.1"/>
    </source>
</evidence>
<dbReference type="AlphaFoldDB" id="A0A8J5JL20"/>
<evidence type="ECO:0000256" key="5">
    <source>
        <dbReference type="ARBA" id="ARBA00023136"/>
    </source>
</evidence>
<evidence type="ECO:0000313" key="10">
    <source>
        <dbReference type="Proteomes" id="UP000747542"/>
    </source>
</evidence>
<evidence type="ECO:0000256" key="1">
    <source>
        <dbReference type="ARBA" id="ARBA00004651"/>
    </source>
</evidence>
<comment type="subcellular location">
    <subcellularLocation>
        <location evidence="1">Cell membrane</location>
        <topology evidence="1">Multi-pass membrane protein</topology>
    </subcellularLocation>
</comment>
<feature type="transmembrane region" description="Helical" evidence="8">
    <location>
        <begin position="129"/>
        <end position="150"/>
    </location>
</feature>
<proteinExistence type="predicted"/>
<organism evidence="9 10">
    <name type="scientific">Homarus americanus</name>
    <name type="common">American lobster</name>
    <dbReference type="NCBI Taxonomy" id="6706"/>
    <lineage>
        <taxon>Eukaryota</taxon>
        <taxon>Metazoa</taxon>
        <taxon>Ecdysozoa</taxon>
        <taxon>Arthropoda</taxon>
        <taxon>Crustacea</taxon>
        <taxon>Multicrustacea</taxon>
        <taxon>Malacostraca</taxon>
        <taxon>Eumalacostraca</taxon>
        <taxon>Eucarida</taxon>
        <taxon>Decapoda</taxon>
        <taxon>Pleocyemata</taxon>
        <taxon>Astacidea</taxon>
        <taxon>Nephropoidea</taxon>
        <taxon>Nephropidae</taxon>
        <taxon>Homarus</taxon>
    </lineage>
</organism>
<evidence type="ECO:0000256" key="2">
    <source>
        <dbReference type="ARBA" id="ARBA00022475"/>
    </source>
</evidence>
<keyword evidence="10" id="KW-1185">Reference proteome</keyword>
<dbReference type="GO" id="GO:0005886">
    <property type="term" value="C:plasma membrane"/>
    <property type="evidence" value="ECO:0007669"/>
    <property type="project" value="UniProtKB-SubCell"/>
</dbReference>
<keyword evidence="6" id="KW-0675">Receptor</keyword>
<reference evidence="9" key="1">
    <citation type="journal article" date="2021" name="Sci. Adv.">
        <title>The American lobster genome reveals insights on longevity, neural, and immune adaptations.</title>
        <authorList>
            <person name="Polinski J.M."/>
            <person name="Zimin A.V."/>
            <person name="Clark K.F."/>
            <person name="Kohn A.B."/>
            <person name="Sadowski N."/>
            <person name="Timp W."/>
            <person name="Ptitsyn A."/>
            <person name="Khanna P."/>
            <person name="Romanova D.Y."/>
            <person name="Williams P."/>
            <person name="Greenwood S.J."/>
            <person name="Moroz L.L."/>
            <person name="Walt D.R."/>
            <person name="Bodnar A.G."/>
        </authorList>
    </citation>
    <scope>NUCLEOTIDE SEQUENCE</scope>
    <source>
        <strain evidence="9">GMGI-L3</strain>
    </source>
</reference>
<evidence type="ECO:0000256" key="8">
    <source>
        <dbReference type="SAM" id="Phobius"/>
    </source>
</evidence>
<keyword evidence="4 8" id="KW-1133">Transmembrane helix</keyword>
<dbReference type="PANTHER" id="PTHR42643">
    <property type="entry name" value="IONOTROPIC RECEPTOR 20A-RELATED"/>
    <property type="match status" value="1"/>
</dbReference>
<evidence type="ECO:0000256" key="3">
    <source>
        <dbReference type="ARBA" id="ARBA00022692"/>
    </source>
</evidence>
<keyword evidence="2" id="KW-1003">Cell membrane</keyword>
<sequence length="153" mass="17877">MELVLKGGHSYIYSEYYSKTMVATRYTDKLGYTPIHISATEYPLFAGNAWAFRKVAPFLRRLDLAIQRLLEAGLIKYWMDDVISTRVRNTRRQQQEEEAGKNQEKDDNTIYQNDGEQVVLGLHHLQVTFYFLVFGYAIGLLTFLLEYLIYTLC</sequence>
<comment type="caution">
    <text evidence="9">The sequence shown here is derived from an EMBL/GenBank/DDBJ whole genome shotgun (WGS) entry which is preliminary data.</text>
</comment>
<evidence type="ECO:0000256" key="7">
    <source>
        <dbReference type="ARBA" id="ARBA00023180"/>
    </source>
</evidence>
<keyword evidence="7" id="KW-0325">Glycoprotein</keyword>
<dbReference type="Proteomes" id="UP000747542">
    <property type="component" value="Unassembled WGS sequence"/>
</dbReference>